<protein>
    <submittedName>
        <fullName evidence="2">Uncharacterized protein</fullName>
    </submittedName>
</protein>
<evidence type="ECO:0000256" key="1">
    <source>
        <dbReference type="SAM" id="Phobius"/>
    </source>
</evidence>
<proteinExistence type="predicted"/>
<keyword evidence="1" id="KW-1133">Transmembrane helix</keyword>
<gene>
    <name evidence="2" type="ORF">AS180_19415</name>
</gene>
<evidence type="ECO:0000313" key="2">
    <source>
        <dbReference type="EMBL" id="KSU86304.1"/>
    </source>
</evidence>
<dbReference type="RefSeq" id="WP_062687347.1">
    <property type="nucleotide sequence ID" value="NZ_KQ758709.1"/>
</dbReference>
<sequence length="91" mass="10632">MDALVVGLLFLIPGIIFFILVLLKYTEEEHWKEVKKWKWIRNDTYASWSEQDMILFHKIASKSYIAAKIILILSSIIPIVIGAFALWVFFS</sequence>
<keyword evidence="1" id="KW-0472">Membrane</keyword>
<reference evidence="2 3" key="1">
    <citation type="submission" date="2015-11" db="EMBL/GenBank/DDBJ databases">
        <title>Bacillus caseinolyticus sp nov.</title>
        <authorList>
            <person name="Dastager S.G."/>
            <person name="Mawlankar R."/>
        </authorList>
    </citation>
    <scope>NUCLEOTIDE SEQUENCE [LARGE SCALE GENOMIC DNA]</scope>
    <source>
        <strain evidence="2 3">SGD-V-76</strain>
    </source>
</reference>
<dbReference type="EMBL" id="LNQP01000095">
    <property type="protein sequence ID" value="KSU86304.1"/>
    <property type="molecule type" value="Genomic_DNA"/>
</dbReference>
<keyword evidence="3" id="KW-1185">Reference proteome</keyword>
<evidence type="ECO:0000313" key="3">
    <source>
        <dbReference type="Proteomes" id="UP000053681"/>
    </source>
</evidence>
<keyword evidence="1" id="KW-0812">Transmembrane</keyword>
<organism evidence="2 3">
    <name type="scientific">Priestia veravalensis</name>
    <dbReference type="NCBI Taxonomy" id="1414648"/>
    <lineage>
        <taxon>Bacteria</taxon>
        <taxon>Bacillati</taxon>
        <taxon>Bacillota</taxon>
        <taxon>Bacilli</taxon>
        <taxon>Bacillales</taxon>
        <taxon>Bacillaceae</taxon>
        <taxon>Priestia</taxon>
    </lineage>
</organism>
<accession>A0A0V8JI14</accession>
<comment type="caution">
    <text evidence="2">The sequence shown here is derived from an EMBL/GenBank/DDBJ whole genome shotgun (WGS) entry which is preliminary data.</text>
</comment>
<feature type="transmembrane region" description="Helical" evidence="1">
    <location>
        <begin position="65"/>
        <end position="90"/>
    </location>
</feature>
<dbReference type="Proteomes" id="UP000053681">
    <property type="component" value="Unassembled WGS sequence"/>
</dbReference>
<dbReference type="AlphaFoldDB" id="A0A0V8JI14"/>
<feature type="transmembrane region" description="Helical" evidence="1">
    <location>
        <begin position="6"/>
        <end position="26"/>
    </location>
</feature>
<name>A0A0V8JI14_9BACI</name>